<evidence type="ECO:0000256" key="5">
    <source>
        <dbReference type="ARBA" id="ARBA00022882"/>
    </source>
</evidence>
<feature type="transmembrane region" description="Helical" evidence="13">
    <location>
        <begin position="99"/>
        <end position="120"/>
    </location>
</feature>
<feature type="region of interest" description="Disordered" evidence="12">
    <location>
        <begin position="1"/>
        <end position="34"/>
    </location>
</feature>
<dbReference type="InterPro" id="IPR014756">
    <property type="entry name" value="Ig_E-set"/>
</dbReference>
<dbReference type="GO" id="GO:0034702">
    <property type="term" value="C:monoatomic ion channel complex"/>
    <property type="evidence" value="ECO:0007669"/>
    <property type="project" value="UniProtKB-KW"/>
</dbReference>
<dbReference type="Gene3D" id="2.60.40.1400">
    <property type="entry name" value="G protein-activated inward rectifier potassium channel 1"/>
    <property type="match status" value="1"/>
</dbReference>
<dbReference type="EMBL" id="HBEC01033722">
    <property type="protein sequence ID" value="CAD8300647.1"/>
    <property type="molecule type" value="Transcribed_RNA"/>
</dbReference>
<keyword evidence="4 11" id="KW-0812">Transmembrane</keyword>
<keyword evidence="6 11" id="KW-0630">Potassium</keyword>
<evidence type="ECO:0000259" key="14">
    <source>
        <dbReference type="Pfam" id="PF01007"/>
    </source>
</evidence>
<evidence type="ECO:0000256" key="7">
    <source>
        <dbReference type="ARBA" id="ARBA00022989"/>
    </source>
</evidence>
<dbReference type="GO" id="GO:0034765">
    <property type="term" value="P:regulation of monoatomic ion transmembrane transport"/>
    <property type="evidence" value="ECO:0007669"/>
    <property type="project" value="TreeGrafter"/>
</dbReference>
<evidence type="ECO:0000256" key="13">
    <source>
        <dbReference type="SAM" id="Phobius"/>
    </source>
</evidence>
<feature type="domain" description="Potassium channel inwardly rectifying transmembrane" evidence="14">
    <location>
        <begin position="82"/>
        <end position="189"/>
    </location>
</feature>
<feature type="domain" description="Inward rectifier potassium channel C-terminal" evidence="15">
    <location>
        <begin position="196"/>
        <end position="355"/>
    </location>
</feature>
<protein>
    <recommendedName>
        <fullName evidence="17">Inward rectifier potassium channel C-terminal domain-containing protein</fullName>
    </recommendedName>
</protein>
<evidence type="ECO:0000256" key="4">
    <source>
        <dbReference type="ARBA" id="ARBA00022692"/>
    </source>
</evidence>
<dbReference type="PANTHER" id="PTHR11767:SF102">
    <property type="entry name" value="INWARDLY RECTIFYING POTASSIUM CHANNEL 1, ISOFORM F"/>
    <property type="match status" value="1"/>
</dbReference>
<dbReference type="InterPro" id="IPR016449">
    <property type="entry name" value="K_chnl_inward-rec_Kir"/>
</dbReference>
<dbReference type="Gene3D" id="1.10.287.70">
    <property type="match status" value="1"/>
</dbReference>
<evidence type="ECO:0000256" key="10">
    <source>
        <dbReference type="ARBA" id="ARBA00023303"/>
    </source>
</evidence>
<dbReference type="InterPro" id="IPR041647">
    <property type="entry name" value="IRK_C"/>
</dbReference>
<organism evidence="16">
    <name type="scientific">Chlamydomonas euryale</name>
    <dbReference type="NCBI Taxonomy" id="1486919"/>
    <lineage>
        <taxon>Eukaryota</taxon>
        <taxon>Viridiplantae</taxon>
        <taxon>Chlorophyta</taxon>
        <taxon>core chlorophytes</taxon>
        <taxon>Chlorophyceae</taxon>
        <taxon>CS clade</taxon>
        <taxon>Chlamydomonadales</taxon>
        <taxon>Chlamydomonadaceae</taxon>
        <taxon>Chlamydomonas</taxon>
    </lineage>
</organism>
<feature type="compositionally biased region" description="Basic and acidic residues" evidence="12">
    <location>
        <begin position="1"/>
        <end position="20"/>
    </location>
</feature>
<feature type="region of interest" description="Disordered" evidence="12">
    <location>
        <begin position="414"/>
        <end position="472"/>
    </location>
</feature>
<dbReference type="GO" id="GO:0005886">
    <property type="term" value="C:plasma membrane"/>
    <property type="evidence" value="ECO:0007669"/>
    <property type="project" value="TreeGrafter"/>
</dbReference>
<evidence type="ECO:0000256" key="3">
    <source>
        <dbReference type="ARBA" id="ARBA00022538"/>
    </source>
</evidence>
<accession>A0A7R9Z2D0</accession>
<keyword evidence="9 13" id="KW-0472">Membrane</keyword>
<evidence type="ECO:0000256" key="9">
    <source>
        <dbReference type="ARBA" id="ARBA00023136"/>
    </source>
</evidence>
<evidence type="ECO:0000256" key="8">
    <source>
        <dbReference type="ARBA" id="ARBA00023065"/>
    </source>
</evidence>
<dbReference type="Pfam" id="PF17655">
    <property type="entry name" value="IRK_C"/>
    <property type="match status" value="1"/>
</dbReference>
<dbReference type="Pfam" id="PF01007">
    <property type="entry name" value="IRK"/>
    <property type="match status" value="1"/>
</dbReference>
<dbReference type="AlphaFoldDB" id="A0A7R9Z2D0"/>
<keyword evidence="7 13" id="KW-1133">Transmembrane helix</keyword>
<feature type="region of interest" description="Disordered" evidence="12">
    <location>
        <begin position="500"/>
        <end position="567"/>
    </location>
</feature>
<evidence type="ECO:0000259" key="15">
    <source>
        <dbReference type="Pfam" id="PF17655"/>
    </source>
</evidence>
<dbReference type="InterPro" id="IPR040445">
    <property type="entry name" value="Kir_TM"/>
</dbReference>
<feature type="compositionally biased region" description="Low complexity" evidence="12">
    <location>
        <begin position="534"/>
        <end position="550"/>
    </location>
</feature>
<evidence type="ECO:0008006" key="17">
    <source>
        <dbReference type="Google" id="ProtNLM"/>
    </source>
</evidence>
<dbReference type="InterPro" id="IPR013518">
    <property type="entry name" value="K_chnl_inward-rec_Kir_cyto"/>
</dbReference>
<evidence type="ECO:0000256" key="12">
    <source>
        <dbReference type="SAM" id="MobiDB-lite"/>
    </source>
</evidence>
<keyword evidence="8 11" id="KW-0406">Ion transport</keyword>
<name>A0A7R9Z2D0_9CHLO</name>
<keyword evidence="2 11" id="KW-0813">Transport</keyword>
<dbReference type="PANTHER" id="PTHR11767">
    <property type="entry name" value="INWARD RECTIFIER POTASSIUM CHANNEL"/>
    <property type="match status" value="1"/>
</dbReference>
<feature type="compositionally biased region" description="Low complexity" evidence="12">
    <location>
        <begin position="500"/>
        <end position="512"/>
    </location>
</feature>
<evidence type="ECO:0000256" key="1">
    <source>
        <dbReference type="ARBA" id="ARBA00004141"/>
    </source>
</evidence>
<dbReference type="SUPFAM" id="SSF81324">
    <property type="entry name" value="Voltage-gated potassium channels"/>
    <property type="match status" value="1"/>
</dbReference>
<comment type="subcellular location">
    <subcellularLocation>
        <location evidence="1 11">Membrane</location>
        <topology evidence="1 11">Multi-pass membrane protein</topology>
    </subcellularLocation>
</comment>
<comment type="similarity">
    <text evidence="11">Belongs to the inward rectifier-type potassium channel (TC 1.A.2.1) family.</text>
</comment>
<evidence type="ECO:0000256" key="2">
    <source>
        <dbReference type="ARBA" id="ARBA00022448"/>
    </source>
</evidence>
<dbReference type="GO" id="GO:0005242">
    <property type="term" value="F:inward rectifier potassium channel activity"/>
    <property type="evidence" value="ECO:0007669"/>
    <property type="project" value="InterPro"/>
</dbReference>
<evidence type="ECO:0000256" key="6">
    <source>
        <dbReference type="ARBA" id="ARBA00022958"/>
    </source>
</evidence>
<dbReference type="SUPFAM" id="SSF81296">
    <property type="entry name" value="E set domains"/>
    <property type="match status" value="1"/>
</dbReference>
<proteinExistence type="inferred from homology"/>
<evidence type="ECO:0000313" key="16">
    <source>
        <dbReference type="EMBL" id="CAD8300647.1"/>
    </source>
</evidence>
<dbReference type="GO" id="GO:1990573">
    <property type="term" value="P:potassium ion import across plasma membrane"/>
    <property type="evidence" value="ECO:0007669"/>
    <property type="project" value="TreeGrafter"/>
</dbReference>
<keyword evidence="10 11" id="KW-0407">Ion channel</keyword>
<keyword evidence="5 11" id="KW-0851">Voltage-gated channel</keyword>
<feature type="transmembrane region" description="Helical" evidence="13">
    <location>
        <begin position="168"/>
        <end position="188"/>
    </location>
</feature>
<dbReference type="PRINTS" id="PR01320">
    <property type="entry name" value="KIRCHANNEL"/>
</dbReference>
<sequence>MERVNTHDGGVEMDSLRQTDIESDATTPRNHIGPGQRLMRFSKKSVKQLKKMKIPFKAPSLINKSQPYFSGVTRFGVAGFWNLVNDPFHTLLNLSWGRFVFMFFTVYMVEYLIFAFLFWVQGACVINMDNKFSHALWMSARTASTLGFDEVRPNPDCAFLNFCVMTEVIFSSLVGFIMLGVVFARFSAPFKRAGSMRFSKTAVCHAHPSGHWCISMRVANLRKHQILQPSIRMVVTAIDSITPSNYLFEHLKVENGHKQETNLELGFPANVVHVIDKDSFLYQLSLLEMDTRMMEILLFVDGIDAMTSKYMSARLSYSSSDIELNRVHVPLVLEMRGKKLGLDFNEFDKTVPASTALADDLETRQNMGLDTGKAGADVEAAARGAAATEGPSWQLRHSTFRRLGERYGAHMFRPAQGATPGLPNNGIAGTATYAPPQQQPPAGSSDGKDGGDAAPWVQAADGKPAGGGEGLSVSASAGAPPYAWGGPASAWGAPPGGAALPGAAGPSGDSPSLDGLVSAGAGASGIPLPVSSPAGAALDDSMAAEAAARRSSGRRSHDGAFHVVLND</sequence>
<evidence type="ECO:0000256" key="11">
    <source>
        <dbReference type="RuleBase" id="RU003822"/>
    </source>
</evidence>
<gene>
    <name evidence="16" type="ORF">CEUR00632_LOCUS15669</name>
</gene>
<keyword evidence="3 11" id="KW-0633">Potassium transport</keyword>
<reference evidence="16" key="1">
    <citation type="submission" date="2021-01" db="EMBL/GenBank/DDBJ databases">
        <authorList>
            <person name="Corre E."/>
            <person name="Pelletier E."/>
            <person name="Niang G."/>
            <person name="Scheremetjew M."/>
            <person name="Finn R."/>
            <person name="Kale V."/>
            <person name="Holt S."/>
            <person name="Cochrane G."/>
            <person name="Meng A."/>
            <person name="Brown T."/>
            <person name="Cohen L."/>
        </authorList>
    </citation>
    <scope>NUCLEOTIDE SEQUENCE</scope>
    <source>
        <strain evidence="16">CCMP219</strain>
    </source>
</reference>